<dbReference type="InterPro" id="IPR002178">
    <property type="entry name" value="PTS_EIIA_type-2_dom"/>
</dbReference>
<dbReference type="GO" id="GO:0016052">
    <property type="term" value="P:carbohydrate catabolic process"/>
    <property type="evidence" value="ECO:0007669"/>
    <property type="project" value="UniProtKB-ARBA"/>
</dbReference>
<evidence type="ECO:0000256" key="7">
    <source>
        <dbReference type="ARBA" id="ARBA00022679"/>
    </source>
</evidence>
<dbReference type="CDD" id="cd00367">
    <property type="entry name" value="PTS-HPr_like"/>
    <property type="match status" value="1"/>
</dbReference>
<dbReference type="InterPro" id="IPR050499">
    <property type="entry name" value="PEP-utilizing_PTS_enzyme"/>
</dbReference>
<feature type="domain" description="PTS EIIA type-2" evidence="15">
    <location>
        <begin position="2"/>
        <end position="142"/>
    </location>
</feature>
<evidence type="ECO:0000313" key="18">
    <source>
        <dbReference type="Proteomes" id="UP000007319"/>
    </source>
</evidence>
<dbReference type="PRINTS" id="PR00107">
    <property type="entry name" value="PHOSPHOCPHPR"/>
</dbReference>
<dbReference type="InterPro" id="IPR017583">
    <property type="entry name" value="Tagatose/fructose_Pkinase"/>
</dbReference>
<dbReference type="PROSITE" id="PS51094">
    <property type="entry name" value="PTS_EIIA_TYPE_2"/>
    <property type="match status" value="1"/>
</dbReference>
<evidence type="ECO:0000256" key="10">
    <source>
        <dbReference type="ARBA" id="ARBA00022840"/>
    </source>
</evidence>
<evidence type="ECO:0000256" key="3">
    <source>
        <dbReference type="ARBA" id="ARBA00012131"/>
    </source>
</evidence>
<evidence type="ECO:0000256" key="13">
    <source>
        <dbReference type="RuleBase" id="RU369061"/>
    </source>
</evidence>
<protein>
    <recommendedName>
        <fullName evidence="4 13">1-phosphofructokinase</fullName>
        <shortName evidence="13">Fru1PK</shortName>
        <ecNumber evidence="3 13">2.7.1.56</ecNumber>
    </recommendedName>
    <alternativeName>
        <fullName evidence="11 13">Fructose 1-phosphate kinase</fullName>
    </alternativeName>
</protein>
<dbReference type="InterPro" id="IPR036637">
    <property type="entry name" value="Phosphohistidine_dom_sf"/>
</dbReference>
<keyword evidence="7 13" id="KW-0808">Transferase</keyword>
<dbReference type="Pfam" id="PF00359">
    <property type="entry name" value="PTS_EIIA_2"/>
    <property type="match status" value="1"/>
</dbReference>
<dbReference type="InterPro" id="IPR035895">
    <property type="entry name" value="HPr-like_sf"/>
</dbReference>
<dbReference type="NCBIfam" id="TIGR01003">
    <property type="entry name" value="PTS_HPr_family"/>
    <property type="match status" value="1"/>
</dbReference>
<feature type="compositionally biased region" description="Basic residues" evidence="14">
    <location>
        <begin position="777"/>
        <end position="819"/>
    </location>
</feature>
<dbReference type="InterPro" id="IPR022463">
    <property type="entry name" value="1-PFruKinase"/>
</dbReference>
<dbReference type="KEGG" id="abs:AZOBR_p440071"/>
<dbReference type="GO" id="GO:0044281">
    <property type="term" value="P:small molecule metabolic process"/>
    <property type="evidence" value="ECO:0007669"/>
    <property type="project" value="UniProtKB-ARBA"/>
</dbReference>
<evidence type="ECO:0000256" key="14">
    <source>
        <dbReference type="SAM" id="MobiDB-lite"/>
    </source>
</evidence>
<dbReference type="GO" id="GO:0008662">
    <property type="term" value="F:1-phosphofructokinase activity"/>
    <property type="evidence" value="ECO:0007669"/>
    <property type="project" value="UniProtKB-UniRule"/>
</dbReference>
<keyword evidence="18" id="KW-1185">Reference proteome</keyword>
<keyword evidence="5" id="KW-0597">Phosphoprotein</keyword>
<dbReference type="FunFam" id="3.40.1190.20:FF:000001">
    <property type="entry name" value="Phosphofructokinase"/>
    <property type="match status" value="1"/>
</dbReference>
<feature type="region of interest" description="Disordered" evidence="14">
    <location>
        <begin position="720"/>
        <end position="843"/>
    </location>
</feature>
<feature type="compositionally biased region" description="Basic and acidic residues" evidence="14">
    <location>
        <begin position="581"/>
        <end position="597"/>
    </location>
</feature>
<dbReference type="PANTHER" id="PTHR46244">
    <property type="entry name" value="PHOSPHOENOLPYRUVATE-PROTEIN PHOSPHOTRANSFERASE"/>
    <property type="match status" value="1"/>
</dbReference>
<dbReference type="Gene3D" id="3.50.30.10">
    <property type="entry name" value="Phosphohistidine domain"/>
    <property type="match status" value="1"/>
</dbReference>
<dbReference type="Pfam" id="PF05524">
    <property type="entry name" value="PEP-utilisers_N"/>
    <property type="match status" value="1"/>
</dbReference>
<dbReference type="SUPFAM" id="SSF47831">
    <property type="entry name" value="Enzyme I of the PEP:sugar phosphotransferase system HPr-binding (sub)domain"/>
    <property type="match status" value="1"/>
</dbReference>
<evidence type="ECO:0000256" key="2">
    <source>
        <dbReference type="ARBA" id="ARBA00010688"/>
    </source>
</evidence>
<dbReference type="InterPro" id="IPR002173">
    <property type="entry name" value="Carboh/pur_kinase_PfkB_CS"/>
</dbReference>
<feature type="compositionally biased region" description="Basic residues" evidence="14">
    <location>
        <begin position="736"/>
        <end position="769"/>
    </location>
</feature>
<feature type="compositionally biased region" description="Basic and acidic residues" evidence="14">
    <location>
        <begin position="686"/>
        <end position="699"/>
    </location>
</feature>
<dbReference type="GO" id="GO:0009401">
    <property type="term" value="P:phosphoenolpyruvate-dependent sugar phosphotransferase system"/>
    <property type="evidence" value="ECO:0007669"/>
    <property type="project" value="InterPro"/>
</dbReference>
<dbReference type="InterPro" id="IPR018274">
    <property type="entry name" value="PEP_util_AS"/>
</dbReference>
<name>A0A9P1K0L3_9PROT</name>
<dbReference type="Pfam" id="PF00391">
    <property type="entry name" value="PEP-utilizers"/>
    <property type="match status" value="1"/>
</dbReference>
<comment type="similarity">
    <text evidence="1">Belongs to the PEP-utilizing enzyme family.</text>
</comment>
<dbReference type="AlphaFoldDB" id="A0A9P1K0L3"/>
<dbReference type="PROSITE" id="PS00369">
    <property type="entry name" value="PTS_HPR_HIS"/>
    <property type="match status" value="1"/>
</dbReference>
<dbReference type="InterPro" id="IPR036618">
    <property type="entry name" value="PtsI_HPr-bd_sf"/>
</dbReference>
<dbReference type="CDD" id="cd01164">
    <property type="entry name" value="FruK_PfkB_like"/>
    <property type="match status" value="1"/>
</dbReference>
<dbReference type="InterPro" id="IPR011611">
    <property type="entry name" value="PfkB_dom"/>
</dbReference>
<evidence type="ECO:0000259" key="16">
    <source>
        <dbReference type="PROSITE" id="PS51350"/>
    </source>
</evidence>
<keyword evidence="17" id="KW-0614">Plasmid</keyword>
<evidence type="ECO:0000256" key="5">
    <source>
        <dbReference type="ARBA" id="ARBA00022553"/>
    </source>
</evidence>
<dbReference type="InterPro" id="IPR029056">
    <property type="entry name" value="Ribokinase-like"/>
</dbReference>
<dbReference type="PROSITE" id="PS00372">
    <property type="entry name" value="PTS_EIIA_TYPE_2_HIS"/>
    <property type="match status" value="1"/>
</dbReference>
<dbReference type="NCBIfam" id="TIGR03828">
    <property type="entry name" value="pfkB"/>
    <property type="match status" value="1"/>
</dbReference>
<dbReference type="InterPro" id="IPR000032">
    <property type="entry name" value="HPr-like"/>
</dbReference>
<keyword evidence="8 13" id="KW-0547">Nucleotide-binding</keyword>
<proteinExistence type="inferred from homology"/>
<dbReference type="SUPFAM" id="SSF53613">
    <property type="entry name" value="Ribokinase-like"/>
    <property type="match status" value="1"/>
</dbReference>
<dbReference type="SUPFAM" id="SSF55804">
    <property type="entry name" value="Phoshotransferase/anion transport protein"/>
    <property type="match status" value="1"/>
</dbReference>
<dbReference type="SUPFAM" id="SSF52009">
    <property type="entry name" value="Phosphohistidine domain"/>
    <property type="match status" value="1"/>
</dbReference>
<feature type="compositionally biased region" description="Low complexity" evidence="14">
    <location>
        <begin position="562"/>
        <end position="576"/>
    </location>
</feature>
<evidence type="ECO:0000256" key="4">
    <source>
        <dbReference type="ARBA" id="ARBA00013596"/>
    </source>
</evidence>
<dbReference type="PROSITE" id="PS00584">
    <property type="entry name" value="PFKB_KINASES_2"/>
    <property type="match status" value="1"/>
</dbReference>
<dbReference type="Pfam" id="PF00294">
    <property type="entry name" value="PfkB"/>
    <property type="match status" value="1"/>
</dbReference>
<dbReference type="SUPFAM" id="SSF55594">
    <property type="entry name" value="HPr-like"/>
    <property type="match status" value="1"/>
</dbReference>
<comment type="function">
    <text evidence="13">Catalyzes the ATP-dependent phosphorylation of fructose-l-phosphate to fructose-l,6-bisphosphate.</text>
</comment>
<feature type="region of interest" description="Disordered" evidence="14">
    <location>
        <begin position="550"/>
        <end position="704"/>
    </location>
</feature>
<evidence type="ECO:0000256" key="9">
    <source>
        <dbReference type="ARBA" id="ARBA00022777"/>
    </source>
</evidence>
<keyword evidence="10 13" id="KW-0067">ATP-binding</keyword>
<feature type="compositionally biased region" description="Basic and acidic residues" evidence="14">
    <location>
        <begin position="552"/>
        <end position="561"/>
    </location>
</feature>
<evidence type="ECO:0000256" key="12">
    <source>
        <dbReference type="ARBA" id="ARBA00047745"/>
    </source>
</evidence>
<accession>A0A9P1K0L3</accession>
<evidence type="ECO:0000259" key="15">
    <source>
        <dbReference type="PROSITE" id="PS51094"/>
    </source>
</evidence>
<dbReference type="PANTHER" id="PTHR46244:SF6">
    <property type="entry name" value="PHOSPHOENOLPYRUVATE-PROTEIN PHOSPHOTRANSFERASE"/>
    <property type="match status" value="1"/>
</dbReference>
<dbReference type="Gene3D" id="3.40.930.10">
    <property type="entry name" value="Mannitol-specific EII, Chain A"/>
    <property type="match status" value="1"/>
</dbReference>
<dbReference type="Pfam" id="PF00381">
    <property type="entry name" value="PTS-HPr"/>
    <property type="match status" value="1"/>
</dbReference>
<dbReference type="NCBIfam" id="TIGR03168">
    <property type="entry name" value="1-PFK"/>
    <property type="match status" value="1"/>
</dbReference>
<dbReference type="GO" id="GO:0005524">
    <property type="term" value="F:ATP binding"/>
    <property type="evidence" value="ECO:0007669"/>
    <property type="project" value="UniProtKB-UniRule"/>
</dbReference>
<evidence type="ECO:0000256" key="1">
    <source>
        <dbReference type="ARBA" id="ARBA00007837"/>
    </source>
</evidence>
<dbReference type="InterPro" id="IPR008279">
    <property type="entry name" value="PEP-util_enz_mobile_dom"/>
</dbReference>
<evidence type="ECO:0000256" key="8">
    <source>
        <dbReference type="ARBA" id="ARBA00022741"/>
    </source>
</evidence>
<organism evidence="17 18">
    <name type="scientific">Azospirillum baldaniorum</name>
    <dbReference type="NCBI Taxonomy" id="1064539"/>
    <lineage>
        <taxon>Bacteria</taxon>
        <taxon>Pseudomonadati</taxon>
        <taxon>Pseudomonadota</taxon>
        <taxon>Alphaproteobacteria</taxon>
        <taxon>Rhodospirillales</taxon>
        <taxon>Azospirillaceae</taxon>
        <taxon>Azospirillum</taxon>
    </lineage>
</organism>
<evidence type="ECO:0000256" key="11">
    <source>
        <dbReference type="ARBA" id="ARBA00032802"/>
    </source>
</evidence>
<dbReference type="InterPro" id="IPR016152">
    <property type="entry name" value="PTrfase/Anion_transptr"/>
</dbReference>
<dbReference type="Gene3D" id="3.40.1190.20">
    <property type="match status" value="1"/>
</dbReference>
<dbReference type="InterPro" id="IPR008731">
    <property type="entry name" value="PTS_EIN"/>
</dbReference>
<evidence type="ECO:0000256" key="6">
    <source>
        <dbReference type="ARBA" id="ARBA00022597"/>
    </source>
</evidence>
<evidence type="ECO:0000313" key="17">
    <source>
        <dbReference type="EMBL" id="CCD03358.1"/>
    </source>
</evidence>
<feature type="domain" description="HPr" evidence="16">
    <location>
        <begin position="156"/>
        <end position="245"/>
    </location>
</feature>
<geneLocation type="plasmid" evidence="17 18">
    <name>AZOBR_p4</name>
</geneLocation>
<dbReference type="Proteomes" id="UP000007319">
    <property type="component" value="Plasmid AZOBR_p4"/>
</dbReference>
<gene>
    <name evidence="17" type="ORF">AZOBR_p440071</name>
</gene>
<keyword evidence="9 13" id="KW-0418">Kinase</keyword>
<dbReference type="PROSITE" id="PS00370">
    <property type="entry name" value="PEP_ENZYMES_PHOS_SITE"/>
    <property type="match status" value="1"/>
</dbReference>
<comment type="catalytic activity">
    <reaction evidence="12 13">
        <text>beta-D-fructose 1-phosphate + ATP = beta-D-fructose 1,6-bisphosphate + ADP + H(+)</text>
        <dbReference type="Rhea" id="RHEA:14213"/>
        <dbReference type="ChEBI" id="CHEBI:15378"/>
        <dbReference type="ChEBI" id="CHEBI:30616"/>
        <dbReference type="ChEBI" id="CHEBI:32966"/>
        <dbReference type="ChEBI" id="CHEBI:138881"/>
        <dbReference type="ChEBI" id="CHEBI:456216"/>
        <dbReference type="EC" id="2.7.1.56"/>
    </reaction>
</comment>
<dbReference type="Gene3D" id="3.30.1340.10">
    <property type="entry name" value="HPr-like"/>
    <property type="match status" value="1"/>
</dbReference>
<keyword evidence="6" id="KW-0762">Sugar transport</keyword>
<dbReference type="EC" id="2.7.1.56" evidence="3 13"/>
<sequence>MLQVSESQVRLGLSAPDKTEAIRIAGRAMVDSGLIDPGYIDSMLGREAVSGTYLGSGIAIPHGLPEARDLVRRTGVVVVQFPQGVDWGGGEPARLVVGIAAKSDEHIAVLQRLTGVLGDPAEAARLGSTGDPRAIMAVLNGEAPAAPASEPVTLPIDGGSIAVTAPSPHGLHARPATALVEVAKRFRAEIAVRHGRTTANAKSLISLLRLGASGGQPLTVTASGEDAAAALQAIRAAFEAGLDEPVSTTTPAEEPAPRAVPADLDYDGRVIAGISASPGVSTGPVWKFQREELTVAETAPDPEAQHRRLDQALAAAAADLRNLHEEFWKKAGAAKAAIFKAHQELLDDPEMVAEAHALIGQGKSAGWAWRAVYEERAGTLAQLADPLLAGRAADLSDVGRRVLRLLAVVTESVAALPDHPVILLAEDLEPSDTAKLDPAKVLGLCTAGGGATSHTAIIARSLDIPAVVAAGPSVLDLENGRAAILDGDGGVLVADPSERDRGRAAEARIKVGERREAERLDRYKPAITTDGRRVEVAANISDPAEAVQAVEAGRRGRRADAHGVPVPSARPAAGRRGAVRRLPDHGAGDERAADHPAHAGHRRRQERPLSAHAGGGQPLPRRARHPPVLRAGGPVPHPAPRHAARLRGGAGAHHVPDDRRPRGTGARQGDHRGGAAGAGRAAGGAWHHDRGAVRRDDGRPAGAGGVLLLHRHQRPDAVCAGDGPAAPGPGPAGRRAAPRRPAHGGAHGGRRPPRRNLGRRLRRRGRRPGRGGAAVRAGRRRAERGHSRRSLRQGAAARHRHGRRRAHRPRGAGLRRRGRGPGAGPSTFRRRRRRVMSAPSTPRPGVVTVTLNAAIDQTLDVPGFAAGAVNRAVAETRTAGGKGINVAAFLAGASLAGGATPVTATGFLGEENTAVFDALFRRRGIRDRCLRLAGRSRVNIKLVDREGHSVTDINLPGLHVPAESWRGLLTVVDDLAVTNRTFVLSGSVPAGVPDTAYTEMVTALHRRGAFVVVDASGPPLRHAVAARPDMVKPNAAELAELLGRPLKDRAEVVRAARELSESGIALVVVSLGAEGAVFVEGGRALLAMPPPVEVASTVGAGDAMVAGVVAARLEGMGLEDCARRGTAFAAGTLSRLGPELPPPERLAELMRAVRVEEL</sequence>
<dbReference type="Gene3D" id="1.10.274.10">
    <property type="entry name" value="PtsI, HPr-binding domain"/>
    <property type="match status" value="1"/>
</dbReference>
<keyword evidence="6" id="KW-0813">Transport</keyword>
<reference evidence="17 18" key="1">
    <citation type="journal article" date="2011" name="PLoS Genet.">
        <title>Azospirillum genomes reveal transition of bacteria from aquatic to terrestrial environments.</title>
        <authorList>
            <person name="Wisniewski-Dye F."/>
            <person name="Borziak K."/>
            <person name="Khalsa-Moyers G."/>
            <person name="Alexandre G."/>
            <person name="Sukharnikov L.O."/>
            <person name="Wuichet K."/>
            <person name="Hurst G.B."/>
            <person name="McDonald W.H."/>
            <person name="Robertson J.S."/>
            <person name="Barbe V."/>
            <person name="Calteau A."/>
            <person name="Rouy Z."/>
            <person name="Mangenot S."/>
            <person name="Prigent-Combaret C."/>
            <person name="Normand P."/>
            <person name="Boyer M."/>
            <person name="Siguier P."/>
            <person name="Dessaux Y."/>
            <person name="Elmerich C."/>
            <person name="Condemine G."/>
            <person name="Krishnen G."/>
            <person name="Kennedy I."/>
            <person name="Paterson A.H."/>
            <person name="Gonzalez V."/>
            <person name="Mavingui P."/>
            <person name="Zhulin I.B."/>
        </authorList>
    </citation>
    <scope>NUCLEOTIDE SEQUENCE [LARGE SCALE GENOMIC DNA]</scope>
    <source>
        <strain evidence="17 18">Sp245</strain>
    </source>
</reference>
<dbReference type="CDD" id="cd00211">
    <property type="entry name" value="PTS_IIA_fru"/>
    <property type="match status" value="1"/>
</dbReference>
<dbReference type="InterPro" id="IPR001020">
    <property type="entry name" value="PTS_HPr_His_P_site"/>
</dbReference>
<dbReference type="PROSITE" id="PS51350">
    <property type="entry name" value="PTS_HPR_DOM"/>
    <property type="match status" value="1"/>
</dbReference>
<dbReference type="EMBL" id="HE577331">
    <property type="protein sequence ID" value="CCD03358.1"/>
    <property type="molecule type" value="Genomic_DNA"/>
</dbReference>
<comment type="similarity">
    <text evidence="2 13">Belongs to the carbohydrate kinase PfkB family.</text>
</comment>